<proteinExistence type="predicted"/>
<reference evidence="2" key="1">
    <citation type="submission" date="2021-05" db="EMBL/GenBank/DDBJ databases">
        <title>The genome of the haptophyte Pavlova lutheri (Diacronema luteri, Pavlovales) - a model for lipid biosynthesis in eukaryotic algae.</title>
        <authorList>
            <person name="Hulatt C.J."/>
            <person name="Posewitz M.C."/>
        </authorList>
    </citation>
    <scope>NUCLEOTIDE SEQUENCE</scope>
    <source>
        <strain evidence="2">NIVA-4/92</strain>
    </source>
</reference>
<dbReference type="OMA" id="ADGHYTH"/>
<dbReference type="EMBL" id="JAGTXO010000008">
    <property type="protein sequence ID" value="KAG8466417.1"/>
    <property type="molecule type" value="Genomic_DNA"/>
</dbReference>
<protein>
    <recommendedName>
        <fullName evidence="4">Cupin domain-containing protein</fullName>
    </recommendedName>
</protein>
<dbReference type="OrthoDB" id="3335358at2759"/>
<dbReference type="InterPro" id="IPR011051">
    <property type="entry name" value="RmlC_Cupin_sf"/>
</dbReference>
<feature type="region of interest" description="Disordered" evidence="1">
    <location>
        <begin position="286"/>
        <end position="309"/>
    </location>
</feature>
<comment type="caution">
    <text evidence="2">The sequence shown here is derived from an EMBL/GenBank/DDBJ whole genome shotgun (WGS) entry which is preliminary data.</text>
</comment>
<feature type="compositionally biased region" description="Low complexity" evidence="1">
    <location>
        <begin position="288"/>
        <end position="301"/>
    </location>
</feature>
<evidence type="ECO:0008006" key="4">
    <source>
        <dbReference type="Google" id="ProtNLM"/>
    </source>
</evidence>
<dbReference type="Gene3D" id="2.60.120.10">
    <property type="entry name" value="Jelly Rolls"/>
    <property type="match status" value="1"/>
</dbReference>
<dbReference type="InterPro" id="IPR009297">
    <property type="entry name" value="DUF952"/>
</dbReference>
<dbReference type="Proteomes" id="UP000751190">
    <property type="component" value="Unassembled WGS sequence"/>
</dbReference>
<sequence length="309" mass="32924">MGVRIVGSATRVVDADGLTIDELAGNVASGSDTISIAIVNAKAGTSEPWLTLAYDEWIAVREGKVVISLVGEETVEVPAGKTVHIAPGTRFKPSFPVDTEYVPVCLPAFRPDRCAREDEDEKGEAIAHKLRALHGAGGAVETATCTPSAAEDGKPEVLYHMTTKKAWDAAKKSGTAYYPATFEADGHYTHATGVPSRLITTANHFYQDVEGVWVCVAFTRTALRDAGIHVRDEQALPVGDKQVSTEWRTWVCPHVIGGIPPKLVHKVHPMQRDGKRFVSITGVDEGAGDAAPAGAPATAPAKSKRARRA</sequence>
<name>A0A8J6C9E2_DIALT</name>
<dbReference type="Gene3D" id="3.20.170.20">
    <property type="entry name" value="Protein of unknown function DUF952"/>
    <property type="match status" value="1"/>
</dbReference>
<organism evidence="2 3">
    <name type="scientific">Diacronema lutheri</name>
    <name type="common">Unicellular marine alga</name>
    <name type="synonym">Monochrysis lutheri</name>
    <dbReference type="NCBI Taxonomy" id="2081491"/>
    <lineage>
        <taxon>Eukaryota</taxon>
        <taxon>Haptista</taxon>
        <taxon>Haptophyta</taxon>
        <taxon>Pavlovophyceae</taxon>
        <taxon>Pavlovales</taxon>
        <taxon>Pavlovaceae</taxon>
        <taxon>Diacronema</taxon>
    </lineage>
</organism>
<gene>
    <name evidence="2" type="ORF">KFE25_002173</name>
</gene>
<dbReference type="CDD" id="cd02208">
    <property type="entry name" value="cupin_RmlC-like"/>
    <property type="match status" value="1"/>
</dbReference>
<dbReference type="Pfam" id="PF06108">
    <property type="entry name" value="DUF952"/>
    <property type="match status" value="1"/>
</dbReference>
<evidence type="ECO:0000256" key="1">
    <source>
        <dbReference type="SAM" id="MobiDB-lite"/>
    </source>
</evidence>
<accession>A0A8J6C9E2</accession>
<evidence type="ECO:0000313" key="3">
    <source>
        <dbReference type="Proteomes" id="UP000751190"/>
    </source>
</evidence>
<dbReference type="AlphaFoldDB" id="A0A8J6C9E2"/>
<dbReference type="SUPFAM" id="SSF51182">
    <property type="entry name" value="RmlC-like cupins"/>
    <property type="match status" value="1"/>
</dbReference>
<evidence type="ECO:0000313" key="2">
    <source>
        <dbReference type="EMBL" id="KAG8466417.1"/>
    </source>
</evidence>
<keyword evidence="3" id="KW-1185">Reference proteome</keyword>
<dbReference type="InterPro" id="IPR014710">
    <property type="entry name" value="RmlC-like_jellyroll"/>
</dbReference>